<keyword evidence="2" id="KW-0732">Signal</keyword>
<feature type="region of interest" description="Disordered" evidence="1">
    <location>
        <begin position="72"/>
        <end position="101"/>
    </location>
</feature>
<proteinExistence type="predicted"/>
<dbReference type="OrthoDB" id="9182900at2"/>
<dbReference type="RefSeq" id="WP_062626594.1">
    <property type="nucleotide sequence ID" value="NZ_AP018738.1"/>
</dbReference>
<dbReference type="STRING" id="1188319.OYT1_01407"/>
<evidence type="ECO:0000313" key="3">
    <source>
        <dbReference type="EMBL" id="BBE51973.1"/>
    </source>
</evidence>
<feature type="signal peptide" evidence="2">
    <location>
        <begin position="1"/>
        <end position="19"/>
    </location>
</feature>
<dbReference type="EMBL" id="AP018738">
    <property type="protein sequence ID" value="BBE51973.1"/>
    <property type="molecule type" value="Genomic_DNA"/>
</dbReference>
<keyword evidence="4" id="KW-1185">Reference proteome</keyword>
<dbReference type="KEGG" id="fam:OYT1_ch2460"/>
<keyword evidence="3" id="KW-0472">Membrane</keyword>
<keyword evidence="3" id="KW-0812">Transmembrane</keyword>
<dbReference type="AlphaFoldDB" id="A0A2Z6GEB5"/>
<feature type="chain" id="PRO_5017182237" evidence="2">
    <location>
        <begin position="20"/>
        <end position="172"/>
    </location>
</feature>
<evidence type="ECO:0000256" key="2">
    <source>
        <dbReference type="SAM" id="SignalP"/>
    </source>
</evidence>
<reference evidence="3 4" key="1">
    <citation type="submission" date="2018-06" db="EMBL/GenBank/DDBJ databases">
        <title>OYT1 Genome Sequencing.</title>
        <authorList>
            <person name="Kato S."/>
            <person name="Itoh T."/>
            <person name="Ohkuma M."/>
        </authorList>
    </citation>
    <scope>NUCLEOTIDE SEQUENCE [LARGE SCALE GENOMIC DNA]</scope>
    <source>
        <strain evidence="3 4">OYT1</strain>
    </source>
</reference>
<dbReference type="Proteomes" id="UP000033070">
    <property type="component" value="Chromosome"/>
</dbReference>
<accession>A0A2Z6GEB5</accession>
<evidence type="ECO:0000256" key="1">
    <source>
        <dbReference type="SAM" id="MobiDB-lite"/>
    </source>
</evidence>
<gene>
    <name evidence="3" type="ORF">OYT1_ch2460</name>
</gene>
<protein>
    <submittedName>
        <fullName evidence="3">Prolin-rich transmembrane protein</fullName>
    </submittedName>
</protein>
<organism evidence="3 4">
    <name type="scientific">Ferriphaselus amnicola</name>
    <dbReference type="NCBI Taxonomy" id="1188319"/>
    <lineage>
        <taxon>Bacteria</taxon>
        <taxon>Pseudomonadati</taxon>
        <taxon>Pseudomonadota</taxon>
        <taxon>Betaproteobacteria</taxon>
        <taxon>Nitrosomonadales</taxon>
        <taxon>Gallionellaceae</taxon>
        <taxon>Ferriphaselus</taxon>
    </lineage>
</organism>
<evidence type="ECO:0000313" key="4">
    <source>
        <dbReference type="Proteomes" id="UP000033070"/>
    </source>
</evidence>
<name>A0A2Z6GEB5_9PROT</name>
<sequence length="172" mass="18587">MLKRSTVLLGLTVSGTLAAAVMSGLYRDSSMDVVAATVKPTQRLAQPKIPVATEADLPLSRMQLDTLEQDPFTTKSWFTPPPAPAPDIVKRQAAPAEPSAPPLPYTYLGQMEDETGHMTVYLAQGSRAINAMAGDTLDGTYHLDAVTENTVDMTYLPLKIKQTLQISRGNSR</sequence>